<feature type="compositionally biased region" description="Polar residues" evidence="1">
    <location>
        <begin position="29"/>
        <end position="38"/>
    </location>
</feature>
<protein>
    <submittedName>
        <fullName evidence="2">Uncharacterized protein</fullName>
    </submittedName>
</protein>
<reference evidence="2" key="1">
    <citation type="submission" date="2023-10" db="EMBL/GenBank/DDBJ databases">
        <title>Genome assemblies of two species of porcelain crab, Petrolisthes cinctipes and Petrolisthes manimaculis (Anomura: Porcellanidae).</title>
        <authorList>
            <person name="Angst P."/>
        </authorList>
    </citation>
    <scope>NUCLEOTIDE SEQUENCE</scope>
    <source>
        <strain evidence="2">PB745_01</strain>
        <tissue evidence="2">Gill</tissue>
    </source>
</reference>
<evidence type="ECO:0000313" key="3">
    <source>
        <dbReference type="Proteomes" id="UP001286313"/>
    </source>
</evidence>
<evidence type="ECO:0000313" key="2">
    <source>
        <dbReference type="EMBL" id="KAK3850049.1"/>
    </source>
</evidence>
<sequence length="183" mass="20388">MVGIRLHNGNREDEEAGSEHRDTRRVTRTTKLVSQSQYHQNASYLSQSEYRHGSQSASYVSQSQYRQGNQSVNYVSQLEHRKSSRQQCQFSRSLLDDVGSLSDGLVVGSRVSESSDYYRSGLLPDDIGAFYPESLLSNRLFDGSYTSSQESLLLHLERGNSPGPPSIVVSDADEGDEGKLEMS</sequence>
<evidence type="ECO:0000256" key="1">
    <source>
        <dbReference type="SAM" id="MobiDB-lite"/>
    </source>
</evidence>
<gene>
    <name evidence="2" type="ORF">Pcinc_043220</name>
</gene>
<proteinExistence type="predicted"/>
<organism evidence="2 3">
    <name type="scientific">Petrolisthes cinctipes</name>
    <name type="common">Flat porcelain crab</name>
    <dbReference type="NCBI Taxonomy" id="88211"/>
    <lineage>
        <taxon>Eukaryota</taxon>
        <taxon>Metazoa</taxon>
        <taxon>Ecdysozoa</taxon>
        <taxon>Arthropoda</taxon>
        <taxon>Crustacea</taxon>
        <taxon>Multicrustacea</taxon>
        <taxon>Malacostraca</taxon>
        <taxon>Eumalacostraca</taxon>
        <taxon>Eucarida</taxon>
        <taxon>Decapoda</taxon>
        <taxon>Pleocyemata</taxon>
        <taxon>Anomura</taxon>
        <taxon>Galatheoidea</taxon>
        <taxon>Porcellanidae</taxon>
        <taxon>Petrolisthes</taxon>
    </lineage>
</organism>
<dbReference type="Proteomes" id="UP001286313">
    <property type="component" value="Unassembled WGS sequence"/>
</dbReference>
<feature type="region of interest" description="Disordered" evidence="1">
    <location>
        <begin position="1"/>
        <end position="38"/>
    </location>
</feature>
<dbReference type="EMBL" id="JAWQEG010008571">
    <property type="protein sequence ID" value="KAK3850049.1"/>
    <property type="molecule type" value="Genomic_DNA"/>
</dbReference>
<feature type="region of interest" description="Disordered" evidence="1">
    <location>
        <begin position="156"/>
        <end position="183"/>
    </location>
</feature>
<comment type="caution">
    <text evidence="2">The sequence shown here is derived from an EMBL/GenBank/DDBJ whole genome shotgun (WGS) entry which is preliminary data.</text>
</comment>
<keyword evidence="3" id="KW-1185">Reference proteome</keyword>
<name>A0AAE1EF88_PETCI</name>
<accession>A0AAE1EF88</accession>
<dbReference type="AlphaFoldDB" id="A0AAE1EF88"/>